<dbReference type="FunFam" id="1.25.40.10:FF:000727">
    <property type="entry name" value="Chromosome 1, whole genome shotgun sequence"/>
    <property type="match status" value="1"/>
</dbReference>
<dbReference type="FunFam" id="2.40.50.140:FF:000155">
    <property type="entry name" value="rRNA biogenesis protein RRP5"/>
    <property type="match status" value="1"/>
</dbReference>
<dbReference type="InterPro" id="IPR008847">
    <property type="entry name" value="Suf"/>
</dbReference>
<feature type="domain" description="S1 motif" evidence="6">
    <location>
        <begin position="537"/>
        <end position="606"/>
    </location>
</feature>
<dbReference type="FunFam" id="2.40.50.140:FF:000289">
    <property type="entry name" value="Chromosome 1, whole genome shotgun sequence"/>
    <property type="match status" value="1"/>
</dbReference>
<dbReference type="CDD" id="cd05708">
    <property type="entry name" value="S1_Rrp5_repeat_sc12"/>
    <property type="match status" value="1"/>
</dbReference>
<comment type="subcellular location">
    <subcellularLocation>
        <location evidence="1">Nucleus</location>
        <location evidence="1">Nucleolus</location>
    </subcellularLocation>
</comment>
<evidence type="ECO:0000313" key="8">
    <source>
        <dbReference type="Proteomes" id="UP000094020"/>
    </source>
</evidence>
<reference evidence="7" key="2">
    <citation type="submission" date="2024-02" db="EMBL/GenBank/DDBJ databases">
        <title>Comparative genomics of Cryptococcus and Kwoniella reveals pathogenesis evolution and contrasting modes of karyotype evolution via chromosome fusion or intercentromeric recombination.</title>
        <authorList>
            <person name="Coelho M.A."/>
            <person name="David-Palma M."/>
            <person name="Shea T."/>
            <person name="Bowers K."/>
            <person name="McGinley-Smith S."/>
            <person name="Mohammad A.W."/>
            <person name="Gnirke A."/>
            <person name="Yurkov A.M."/>
            <person name="Nowrousian M."/>
            <person name="Sun S."/>
            <person name="Cuomo C.A."/>
            <person name="Heitman J."/>
        </authorList>
    </citation>
    <scope>NUCLEOTIDE SEQUENCE</scope>
    <source>
        <strain evidence="7">CBS 10737</strain>
    </source>
</reference>
<evidence type="ECO:0000259" key="6">
    <source>
        <dbReference type="PROSITE" id="PS50126"/>
    </source>
</evidence>
<dbReference type="PANTHER" id="PTHR23270">
    <property type="entry name" value="PROGRAMMED CELL DEATH PROTEIN 11 PRE-RRNA PROCESSING PROTEIN RRP5"/>
    <property type="match status" value="1"/>
</dbReference>
<organism evidence="7 8">
    <name type="scientific">Kwoniella pini CBS 10737</name>
    <dbReference type="NCBI Taxonomy" id="1296096"/>
    <lineage>
        <taxon>Eukaryota</taxon>
        <taxon>Fungi</taxon>
        <taxon>Dikarya</taxon>
        <taxon>Basidiomycota</taxon>
        <taxon>Agaricomycotina</taxon>
        <taxon>Tremellomycetes</taxon>
        <taxon>Tremellales</taxon>
        <taxon>Cryptococcaceae</taxon>
        <taxon>Kwoniella</taxon>
    </lineage>
</organism>
<dbReference type="GO" id="GO:0032040">
    <property type="term" value="C:small-subunit processome"/>
    <property type="evidence" value="ECO:0007669"/>
    <property type="project" value="TreeGrafter"/>
</dbReference>
<feature type="region of interest" description="Disordered" evidence="5">
    <location>
        <begin position="1499"/>
        <end position="1539"/>
    </location>
</feature>
<evidence type="ECO:0000256" key="5">
    <source>
        <dbReference type="SAM" id="MobiDB-lite"/>
    </source>
</evidence>
<feature type="compositionally biased region" description="Acidic residues" evidence="5">
    <location>
        <begin position="1215"/>
        <end position="1226"/>
    </location>
</feature>
<feature type="compositionally biased region" description="Basic and acidic residues" evidence="5">
    <location>
        <begin position="61"/>
        <end position="71"/>
    </location>
</feature>
<feature type="domain" description="S1 motif" evidence="6">
    <location>
        <begin position="712"/>
        <end position="786"/>
    </location>
</feature>
<feature type="compositionally biased region" description="Acidic residues" evidence="5">
    <location>
        <begin position="1522"/>
        <end position="1539"/>
    </location>
</feature>
<feature type="compositionally biased region" description="Acidic residues" evidence="5">
    <location>
        <begin position="178"/>
        <end position="191"/>
    </location>
</feature>
<keyword evidence="3" id="KW-0677">Repeat</keyword>
<dbReference type="InterPro" id="IPR045209">
    <property type="entry name" value="Rrp5"/>
</dbReference>
<dbReference type="Proteomes" id="UP000094020">
    <property type="component" value="Chromosome 11"/>
</dbReference>
<dbReference type="CDD" id="cd05707">
    <property type="entry name" value="S1_Rrp5_repeat_sc11"/>
    <property type="match status" value="1"/>
</dbReference>
<accession>A0AAJ8LAZ4</accession>
<keyword evidence="4" id="KW-0539">Nucleus</keyword>
<dbReference type="GO" id="GO:0003723">
    <property type="term" value="F:RNA binding"/>
    <property type="evidence" value="ECO:0007669"/>
    <property type="project" value="TreeGrafter"/>
</dbReference>
<dbReference type="InterPro" id="IPR057302">
    <property type="entry name" value="Rrp5_S1"/>
</dbReference>
<feature type="domain" description="S1 motif" evidence="6">
    <location>
        <begin position="351"/>
        <end position="421"/>
    </location>
</feature>
<feature type="compositionally biased region" description="Acidic residues" evidence="5">
    <location>
        <begin position="1091"/>
        <end position="1183"/>
    </location>
</feature>
<dbReference type="CDD" id="cd05693">
    <property type="entry name" value="S1_Rrp5_repeat_hs1_sc1"/>
    <property type="match status" value="1"/>
</dbReference>
<feature type="domain" description="S1 motif" evidence="6">
    <location>
        <begin position="446"/>
        <end position="520"/>
    </location>
</feature>
<evidence type="ECO:0000256" key="3">
    <source>
        <dbReference type="ARBA" id="ARBA00022737"/>
    </source>
</evidence>
<evidence type="ECO:0000256" key="4">
    <source>
        <dbReference type="ARBA" id="ARBA00023242"/>
    </source>
</evidence>
<evidence type="ECO:0000256" key="2">
    <source>
        <dbReference type="ARBA" id="ARBA00022552"/>
    </source>
</evidence>
<dbReference type="PANTHER" id="PTHR23270:SF10">
    <property type="entry name" value="PROTEIN RRP5 HOMOLOG"/>
    <property type="match status" value="1"/>
</dbReference>
<dbReference type="SMART" id="SM00386">
    <property type="entry name" value="HAT"/>
    <property type="match status" value="6"/>
</dbReference>
<dbReference type="InterPro" id="IPR012340">
    <property type="entry name" value="NA-bd_OB-fold"/>
</dbReference>
<dbReference type="PROSITE" id="PS50126">
    <property type="entry name" value="S1"/>
    <property type="match status" value="9"/>
</dbReference>
<feature type="domain" description="S1 motif" evidence="6">
    <location>
        <begin position="1008"/>
        <end position="1081"/>
    </location>
</feature>
<feature type="domain" description="S1 motif" evidence="6">
    <location>
        <begin position="823"/>
        <end position="894"/>
    </location>
</feature>
<dbReference type="Pfam" id="PF24685">
    <property type="entry name" value="OB_RRP5_4th"/>
    <property type="match status" value="1"/>
</dbReference>
<feature type="compositionally biased region" description="Basic and acidic residues" evidence="5">
    <location>
        <begin position="1"/>
        <end position="11"/>
    </location>
</feature>
<feature type="region of interest" description="Disordered" evidence="5">
    <location>
        <begin position="172"/>
        <end position="198"/>
    </location>
</feature>
<dbReference type="EMBL" id="CP144529">
    <property type="protein sequence ID" value="WWC73484.1"/>
    <property type="molecule type" value="Genomic_DNA"/>
</dbReference>
<feature type="domain" description="S1 motif" evidence="6">
    <location>
        <begin position="918"/>
        <end position="987"/>
    </location>
</feature>
<feature type="region of interest" description="Disordered" evidence="5">
    <location>
        <begin position="1"/>
        <end position="111"/>
    </location>
</feature>
<dbReference type="Gene3D" id="1.25.40.10">
    <property type="entry name" value="Tetratricopeptide repeat domain"/>
    <property type="match status" value="2"/>
</dbReference>
<dbReference type="InterPro" id="IPR048059">
    <property type="entry name" value="Rrp5_S1_rpt_hs1_sc1"/>
</dbReference>
<proteinExistence type="predicted"/>
<dbReference type="Pfam" id="PF23459">
    <property type="entry name" value="S1_RRP5"/>
    <property type="match status" value="2"/>
</dbReference>
<gene>
    <name evidence="7" type="ORF">I206_107454</name>
</gene>
<dbReference type="InterPro" id="IPR011990">
    <property type="entry name" value="TPR-like_helical_dom_sf"/>
</dbReference>
<dbReference type="RefSeq" id="XP_070059624.1">
    <property type="nucleotide sequence ID" value="XM_070203523.1"/>
</dbReference>
<keyword evidence="2" id="KW-0698">rRNA processing</keyword>
<feature type="region of interest" description="Disordered" evidence="5">
    <location>
        <begin position="1091"/>
        <end position="1259"/>
    </location>
</feature>
<feature type="domain" description="S1 motif" evidence="6">
    <location>
        <begin position="259"/>
        <end position="330"/>
    </location>
</feature>
<dbReference type="Gene3D" id="2.40.50.140">
    <property type="entry name" value="Nucleic acid-binding proteins"/>
    <property type="match status" value="9"/>
</dbReference>
<dbReference type="InterPro" id="IPR003029">
    <property type="entry name" value="S1_domain"/>
</dbReference>
<evidence type="ECO:0000313" key="7">
    <source>
        <dbReference type="EMBL" id="WWC73484.1"/>
    </source>
</evidence>
<feature type="compositionally biased region" description="Polar residues" evidence="5">
    <location>
        <begin position="12"/>
        <end position="38"/>
    </location>
</feature>
<dbReference type="InterPro" id="IPR003107">
    <property type="entry name" value="HAT"/>
</dbReference>
<dbReference type="KEGG" id="kpin:30174152"/>
<name>A0AAJ8LAZ4_9TREE</name>
<dbReference type="FunFam" id="2.40.50.140:FF:000103">
    <property type="entry name" value="protein RRP5 homolog"/>
    <property type="match status" value="3"/>
</dbReference>
<dbReference type="GeneID" id="30174152"/>
<reference evidence="7" key="1">
    <citation type="submission" date="2013-07" db="EMBL/GenBank/DDBJ databases">
        <authorList>
            <consortium name="The Broad Institute Genome Sequencing Platform"/>
            <person name="Cuomo C."/>
            <person name="Litvintseva A."/>
            <person name="Chen Y."/>
            <person name="Heitman J."/>
            <person name="Sun S."/>
            <person name="Springer D."/>
            <person name="Dromer F."/>
            <person name="Young S.K."/>
            <person name="Zeng Q."/>
            <person name="Gargeya S."/>
            <person name="Fitzgerald M."/>
            <person name="Abouelleil A."/>
            <person name="Alvarado L."/>
            <person name="Berlin A.M."/>
            <person name="Chapman S.B."/>
            <person name="Dewar J."/>
            <person name="Goldberg J."/>
            <person name="Griggs A."/>
            <person name="Gujja S."/>
            <person name="Hansen M."/>
            <person name="Howarth C."/>
            <person name="Imamovic A."/>
            <person name="Larimer J."/>
            <person name="McCowan C."/>
            <person name="Murphy C."/>
            <person name="Pearson M."/>
            <person name="Priest M."/>
            <person name="Roberts A."/>
            <person name="Saif S."/>
            <person name="Shea T."/>
            <person name="Sykes S."/>
            <person name="Wortman J."/>
            <person name="Nusbaum C."/>
            <person name="Birren B."/>
        </authorList>
    </citation>
    <scope>NUCLEOTIDE SEQUENCE</scope>
    <source>
        <strain evidence="7">CBS 10737</strain>
    </source>
</reference>
<protein>
    <recommendedName>
        <fullName evidence="6">S1 motif domain-containing protein</fullName>
    </recommendedName>
</protein>
<dbReference type="GO" id="GO:0006364">
    <property type="term" value="P:rRNA processing"/>
    <property type="evidence" value="ECO:0007669"/>
    <property type="project" value="UniProtKB-KW"/>
</dbReference>
<dbReference type="CDD" id="cd05697">
    <property type="entry name" value="S1_Rrp5_repeat_hs5"/>
    <property type="match status" value="1"/>
</dbReference>
<dbReference type="Pfam" id="PF00575">
    <property type="entry name" value="S1"/>
    <property type="match status" value="2"/>
</dbReference>
<sequence length="1539" mass="170636">MAIENKKRNQSDAESSYTKKVKTGESSSAPRPTPSFTSALKDEETDFPRGGGSSLTPLELKQTRAEGRREAEEEAQAEAASKGNQRKNKLSDRQIKRLKKNEVRKKEKNDEDSIRVEVLNYKRLVQGTHVLARVHTILPLHLVLSLPNNLLAHVPITEISNTLTSLLQAEEAMAVDSDKEEDEEESADESENSAPDLSQLFYPGQYVPAKILNVYPTASQSFISQYPISETNRLAARVEVTLIPGKVGSEVSKKDLEKGYFLVGEIKSEEDKGYTVGIGSNPDEVGVDGWISKEEVEKYIPTKSLIPGQLLPATISSLTAGGRVAQLSLEPLELTRSTVSEVTTVSSLTPGHLITALITAVVPSGLNVKVCGFYDGTIDLAHLPLGEDDVENKYKIGKKVRARIIYDNLSTTPATFALSALPHVVNLTSPMKEGEDVPLEHAVPIGKLYQSVKVVRVMPDWGVIVRTSDGLDGFCHISHLSDERIAVLSNGTAQYKPGTLHRARVLGHSPLDGVILLSFEQKVLDQTFMQVGELKIGQALKGTVHRLAERMLFISLSGSVDGIVFPSHYADIKLKHPEKRFKVGSSVKARVFAIEPTRNRVVLTLKKSLVDSTDDVPQGFADIKIGQVTPGVIVKIMDKGCIVDLFGGIKAFMPLSESSQTFVKNLNDLFFVGKSTTVRVLDIQPENERIVVSAKQAAPNPIATASEKLQVGDAVSGVVSAIHEEQVVVKLDESGLTSLLSLSNLSNQRHMGIDELRSTLKVNDKIEDLVVVSKNAVSGLIIVNIKKSPTATTKTKTKKEKKEEASASGVSQNVKAIDEINIGDILVGHVIEHTERGTNIQLPKKIRGRIHPLDAVDDLSKLVDGHAPFNVDQEVKVYVLGINKTKRTVDLSSRPSKVSDGQSVVDQEVSSVKGLKEGQSVRGLVKNFASHGVFVSLGREVTARVMIKELFDEFVKDWQSKFEVNQLVTGKIISVDEKKNSVEMTFRKNPAKQVKKVAKLGLSDFEQGQKVVAEVKKVEAYGIFLRIEGSDVSGLCHKSEISDNKKQDVSQALKSFREGDQVKAKILSIDAEKNKINFGIKASYFGEEFGEAQDEDEDEELGSDAEEEDEDEDDEDDEEDKDGEDVMMLGSDDDGEAEVEDEDEEEEDEDEEDEEEDDEEEDDVNLGMDEDDEDEEDEEDAPAPDEKSVKATQSGLAVSGGFDWTGEAANSAESSDSENEDEDVEEATTSKKAKGKGKSKLEDLTSTAPDSRPESTSEFERALLASPNSSYLWIQYMSFHLQLHEIEKARKIGRLALDKINYREEEEKLNIWMALINLELSFGTVESMDKVFKEAVQYNDARSVHLRYAEALQVSGKDELVEEIYKKIVKKFSAYPDSWTRFAEFYLKKGDPEAARALLPRSMKSLDKSKHIETIEKMSLLEFKYGDIERAKTLFEGLIDRFPKKMNLWGIYIDQLAKINDIQGVRGLIDRCLNQKLSSKKAKFLFKKLLLIEQRIGDEKGQEKAKERAKAWVMENAKPTQDDDEEQQEEEEEESEDEE</sequence>
<evidence type="ECO:0000256" key="1">
    <source>
        <dbReference type="ARBA" id="ARBA00004604"/>
    </source>
</evidence>
<dbReference type="SUPFAM" id="SSF48452">
    <property type="entry name" value="TPR-like"/>
    <property type="match status" value="2"/>
</dbReference>
<dbReference type="SMART" id="SM00316">
    <property type="entry name" value="S1"/>
    <property type="match status" value="10"/>
</dbReference>
<keyword evidence="8" id="KW-1185">Reference proteome</keyword>
<feature type="compositionally biased region" description="Basic and acidic residues" evidence="5">
    <location>
        <begin position="1499"/>
        <end position="1510"/>
    </location>
</feature>
<dbReference type="SUPFAM" id="SSF50249">
    <property type="entry name" value="Nucleic acid-binding proteins"/>
    <property type="match status" value="10"/>
</dbReference>
<feature type="compositionally biased region" description="Basic and acidic residues" evidence="5">
    <location>
        <begin position="89"/>
        <end position="111"/>
    </location>
</feature>
<dbReference type="InterPro" id="IPR057301">
    <property type="entry name" value="Rrp5_OB_4th"/>
</dbReference>
<feature type="domain" description="S1 motif" evidence="6">
    <location>
        <begin position="626"/>
        <end position="695"/>
    </location>
</feature>
<dbReference type="Pfam" id="PF05843">
    <property type="entry name" value="Suf"/>
    <property type="match status" value="1"/>
</dbReference>
<dbReference type="CDD" id="cd05696">
    <property type="entry name" value="S1_Rrp5_repeat_hs4"/>
    <property type="match status" value="1"/>
</dbReference>